<evidence type="ECO:0000256" key="5">
    <source>
        <dbReference type="SAM" id="MobiDB-lite"/>
    </source>
</evidence>
<feature type="active site" description="Proton donor" evidence="4">
    <location>
        <position position="135"/>
    </location>
</feature>
<feature type="active site" description="Nucleophile" evidence="4">
    <location>
        <position position="236"/>
    </location>
</feature>
<gene>
    <name evidence="7" type="ORF">KSZ_74010</name>
</gene>
<keyword evidence="8" id="KW-1185">Reference proteome</keyword>
<evidence type="ECO:0000256" key="2">
    <source>
        <dbReference type="ARBA" id="ARBA00022801"/>
    </source>
</evidence>
<dbReference type="RefSeq" id="WP_201366917.1">
    <property type="nucleotide sequence ID" value="NZ_BNJJ01000036.1"/>
</dbReference>
<evidence type="ECO:0000313" key="7">
    <source>
        <dbReference type="EMBL" id="GHO89395.1"/>
    </source>
</evidence>
<comment type="caution">
    <text evidence="7">The sequence shown here is derived from an EMBL/GenBank/DDBJ whole genome shotgun (WGS) entry which is preliminary data.</text>
</comment>
<evidence type="ECO:0000256" key="4">
    <source>
        <dbReference type="PROSITE-ProRule" id="PRU01100"/>
    </source>
</evidence>
<dbReference type="InterPro" id="IPR022790">
    <property type="entry name" value="GH26_dom"/>
</dbReference>
<evidence type="ECO:0000313" key="8">
    <source>
        <dbReference type="Proteomes" id="UP000635565"/>
    </source>
</evidence>
<proteinExistence type="inferred from homology"/>
<accession>A0ABQ3VT56</accession>
<reference evidence="7 8" key="1">
    <citation type="journal article" date="2021" name="Int. J. Syst. Evol. Microbiol.">
        <title>Reticulibacter mediterranei gen. nov., sp. nov., within the new family Reticulibacteraceae fam. nov., and Ktedonospora formicarum gen. nov., sp. nov., Ktedonobacter robiniae sp. nov., Dictyobacter formicarum sp. nov. and Dictyobacter arantiisoli sp. nov., belonging to the class Ktedonobacteria.</title>
        <authorList>
            <person name="Yabe S."/>
            <person name="Zheng Y."/>
            <person name="Wang C.M."/>
            <person name="Sakai Y."/>
            <person name="Abe K."/>
            <person name="Yokota A."/>
            <person name="Donadio S."/>
            <person name="Cavaletti L."/>
            <person name="Monciardini P."/>
        </authorList>
    </citation>
    <scope>NUCLEOTIDE SEQUENCE [LARGE SCALE GENOMIC DNA]</scope>
    <source>
        <strain evidence="7 8">SOSP1-9</strain>
    </source>
</reference>
<sequence length="317" mass="37195">MLETFPSPIPHTSRRRRLEPHGERVIHGAGQDPEAFKQYFECIGEHKPELFMTYTTLKADMPTYFQRLKQELDAYLPFALVPQIGLHFAGDALDPDPEPHYEQQVADGQLDAQIRGFCEGLRLLERPAYVRIGFEFNGPWNGYEPKAYKAAWIRVVNAFREHHLDNVAAVWCYFPLPGSREHEQGIDRDYLAYYPGDDYVDWWSIDLFSTEEFSRDNTLAFMKDAEERGFPVMIGESTPRWVGGVEGGEETWKKWFVPYFSFIRTQPSVKAFCYISWNWAKYPVWSDWGDARIWVNSVILDHYRQELAHPLYHHTTR</sequence>
<dbReference type="Proteomes" id="UP000635565">
    <property type="component" value="Unassembled WGS sequence"/>
</dbReference>
<organism evidence="7 8">
    <name type="scientific">Dictyobacter formicarum</name>
    <dbReference type="NCBI Taxonomy" id="2778368"/>
    <lineage>
        <taxon>Bacteria</taxon>
        <taxon>Bacillati</taxon>
        <taxon>Chloroflexota</taxon>
        <taxon>Ktedonobacteria</taxon>
        <taxon>Ktedonobacterales</taxon>
        <taxon>Dictyobacteraceae</taxon>
        <taxon>Dictyobacter</taxon>
    </lineage>
</organism>
<protein>
    <recommendedName>
        <fullName evidence="6">GH26 domain-containing protein</fullName>
    </recommendedName>
</protein>
<dbReference type="PANTHER" id="PTHR40079">
    <property type="entry name" value="MANNAN ENDO-1,4-BETA-MANNOSIDASE E-RELATED"/>
    <property type="match status" value="1"/>
</dbReference>
<dbReference type="PANTHER" id="PTHR40079:SF4">
    <property type="entry name" value="GH26 DOMAIN-CONTAINING PROTEIN-RELATED"/>
    <property type="match status" value="1"/>
</dbReference>
<dbReference type="SUPFAM" id="SSF51445">
    <property type="entry name" value="(Trans)glycosidases"/>
    <property type="match status" value="1"/>
</dbReference>
<comment type="similarity">
    <text evidence="1 4">Belongs to the glycosyl hydrolase 26 family.</text>
</comment>
<evidence type="ECO:0000256" key="1">
    <source>
        <dbReference type="ARBA" id="ARBA00007754"/>
    </source>
</evidence>
<dbReference type="InterPro" id="IPR000805">
    <property type="entry name" value="Glyco_hydro_26"/>
</dbReference>
<dbReference type="InterPro" id="IPR017853">
    <property type="entry name" value="GH"/>
</dbReference>
<name>A0ABQ3VT56_9CHLR</name>
<keyword evidence="2 4" id="KW-0378">Hydrolase</keyword>
<feature type="domain" description="GH26" evidence="6">
    <location>
        <begin position="1"/>
        <end position="308"/>
    </location>
</feature>
<evidence type="ECO:0000259" key="6">
    <source>
        <dbReference type="PROSITE" id="PS51764"/>
    </source>
</evidence>
<evidence type="ECO:0000256" key="3">
    <source>
        <dbReference type="ARBA" id="ARBA00023295"/>
    </source>
</evidence>
<keyword evidence="3 4" id="KW-0326">Glycosidase</keyword>
<dbReference type="PROSITE" id="PS51764">
    <property type="entry name" value="GH26"/>
    <property type="match status" value="1"/>
</dbReference>
<dbReference type="EMBL" id="BNJJ01000036">
    <property type="protein sequence ID" value="GHO89395.1"/>
    <property type="molecule type" value="Genomic_DNA"/>
</dbReference>
<dbReference type="Gene3D" id="3.20.20.80">
    <property type="entry name" value="Glycosidases"/>
    <property type="match status" value="1"/>
</dbReference>
<feature type="region of interest" description="Disordered" evidence="5">
    <location>
        <begin position="1"/>
        <end position="21"/>
    </location>
</feature>